<keyword evidence="1" id="KW-0732">Signal</keyword>
<evidence type="ECO:0000313" key="2">
    <source>
        <dbReference type="EMBL" id="CEG48816.1"/>
    </source>
</evidence>
<dbReference type="EMBL" id="CCYD01003042">
    <property type="protein sequence ID" value="CEG48816.1"/>
    <property type="molecule type" value="Genomic_DNA"/>
</dbReference>
<dbReference type="OrthoDB" id="2500664at2759"/>
<evidence type="ECO:0008006" key="4">
    <source>
        <dbReference type="Google" id="ProtNLM"/>
    </source>
</evidence>
<dbReference type="AlphaFoldDB" id="A0A0P1B3V9"/>
<evidence type="ECO:0000313" key="3">
    <source>
        <dbReference type="Proteomes" id="UP000054928"/>
    </source>
</evidence>
<accession>A0A0P1B3V9</accession>
<feature type="chain" id="PRO_5006059154" description="RxLR-like protein" evidence="1">
    <location>
        <begin position="17"/>
        <end position="392"/>
    </location>
</feature>
<dbReference type="RefSeq" id="XP_024585185.1">
    <property type="nucleotide sequence ID" value="XM_024719936.1"/>
</dbReference>
<organism evidence="2 3">
    <name type="scientific">Plasmopara halstedii</name>
    <name type="common">Downy mildew of sunflower</name>
    <dbReference type="NCBI Taxonomy" id="4781"/>
    <lineage>
        <taxon>Eukaryota</taxon>
        <taxon>Sar</taxon>
        <taxon>Stramenopiles</taxon>
        <taxon>Oomycota</taxon>
        <taxon>Peronosporomycetes</taxon>
        <taxon>Peronosporales</taxon>
        <taxon>Peronosporaceae</taxon>
        <taxon>Plasmopara</taxon>
    </lineage>
</organism>
<keyword evidence="3" id="KW-1185">Reference proteome</keyword>
<dbReference type="Proteomes" id="UP000054928">
    <property type="component" value="Unassembled WGS sequence"/>
</dbReference>
<protein>
    <recommendedName>
        <fullName evidence="4">RxLR-like protein</fullName>
    </recommendedName>
</protein>
<dbReference type="OMA" id="TAWKSST"/>
<proteinExistence type="predicted"/>
<dbReference type="GeneID" id="36401671"/>
<evidence type="ECO:0000256" key="1">
    <source>
        <dbReference type="SAM" id="SignalP"/>
    </source>
</evidence>
<name>A0A0P1B3V9_PLAHL</name>
<reference evidence="3" key="1">
    <citation type="submission" date="2014-09" db="EMBL/GenBank/DDBJ databases">
        <authorList>
            <person name="Sharma Rahul"/>
            <person name="Thines Marco"/>
        </authorList>
    </citation>
    <scope>NUCLEOTIDE SEQUENCE [LARGE SCALE GENOMIC DNA]</scope>
</reference>
<feature type="signal peptide" evidence="1">
    <location>
        <begin position="1"/>
        <end position="16"/>
    </location>
</feature>
<sequence length="392" mass="43902">MTAASLLLLFVSVCAAHNSDIKDVTKAVSTSELYNICPVFVEFAKEREHLSDKELKANAADAAMSAYLLSHPNNTLWDYFNLELEQIHQTFLNLPLVERLQRMVKSVFNYSLDTVIALAHMIADVIEWLLNTIRHPSVGLQQIVDFGRDFGKNFKNLWGLLKQDPKNTAENIAGGFLLHVEHHMADFTAESILLVGTGTAMIAGLMRGVEAIAGQLSEAASHALLSVLVFIHMIDDPILIVTPLITKIFETSGDLHNSSVSTNVTTVTIVAVKPLKTCQIPEEYRPQFSTRDLCLSSSLYVRKLIFGSTKRSALMTSQERIAAYNRFHDFVCCFLKDHEFEVNTVETEAAMFRKMLITTPVKMSNCSQLMGEYTTETMWTPTASYENDEHLD</sequence>